<keyword evidence="3" id="KW-1185">Reference proteome</keyword>
<comment type="caution">
    <text evidence="2">The sequence shown here is derived from an EMBL/GenBank/DDBJ whole genome shotgun (WGS) entry which is preliminary data.</text>
</comment>
<proteinExistence type="predicted"/>
<reference evidence="3" key="1">
    <citation type="journal article" date="2019" name="Int. J. Syst. Evol. Microbiol.">
        <title>The Global Catalogue of Microorganisms (GCM) 10K type strain sequencing project: providing services to taxonomists for standard genome sequencing and annotation.</title>
        <authorList>
            <consortium name="The Broad Institute Genomics Platform"/>
            <consortium name="The Broad Institute Genome Sequencing Center for Infectious Disease"/>
            <person name="Wu L."/>
            <person name="Ma J."/>
        </authorList>
    </citation>
    <scope>NUCLEOTIDE SEQUENCE [LARGE SCALE GENOMIC DNA]</scope>
    <source>
        <strain evidence="3">JCM 4788</strain>
    </source>
</reference>
<evidence type="ECO:0000256" key="1">
    <source>
        <dbReference type="SAM" id="MobiDB-lite"/>
    </source>
</evidence>
<evidence type="ECO:0000313" key="3">
    <source>
        <dbReference type="Proteomes" id="UP001500879"/>
    </source>
</evidence>
<dbReference type="EMBL" id="BAAABX010000032">
    <property type="protein sequence ID" value="GAA0405982.1"/>
    <property type="molecule type" value="Genomic_DNA"/>
</dbReference>
<dbReference type="Proteomes" id="UP001500879">
    <property type="component" value="Unassembled WGS sequence"/>
</dbReference>
<feature type="compositionally biased region" description="Polar residues" evidence="1">
    <location>
        <begin position="29"/>
        <end position="39"/>
    </location>
</feature>
<accession>A0ABP3IIQ9</accession>
<protein>
    <recommendedName>
        <fullName evidence="4">FxLD family lantipeptide</fullName>
    </recommendedName>
</protein>
<gene>
    <name evidence="2" type="ORF">GCM10010357_28650</name>
</gene>
<evidence type="ECO:0008006" key="4">
    <source>
        <dbReference type="Google" id="ProtNLM"/>
    </source>
</evidence>
<organism evidence="2 3">
    <name type="scientific">Streptomyces luteireticuli</name>
    <dbReference type="NCBI Taxonomy" id="173858"/>
    <lineage>
        <taxon>Bacteria</taxon>
        <taxon>Bacillati</taxon>
        <taxon>Actinomycetota</taxon>
        <taxon>Actinomycetes</taxon>
        <taxon>Kitasatosporales</taxon>
        <taxon>Streptomycetaceae</taxon>
        <taxon>Streptomyces</taxon>
    </lineage>
</organism>
<sequence length="39" mass="4065">MNPEKLNVLMFAAGNEPDNTDIEDGDGNGSNPNQGCGDN</sequence>
<name>A0ABP3IIQ9_9ACTN</name>
<evidence type="ECO:0000313" key="2">
    <source>
        <dbReference type="EMBL" id="GAA0405982.1"/>
    </source>
</evidence>
<feature type="region of interest" description="Disordered" evidence="1">
    <location>
        <begin position="14"/>
        <end position="39"/>
    </location>
</feature>